<dbReference type="STRING" id="1231623.Tasa_058_057"/>
<organism evidence="2 3">
    <name type="scientific">Tanticharoenia sakaeratensis NBRC 103193</name>
    <dbReference type="NCBI Taxonomy" id="1231623"/>
    <lineage>
        <taxon>Bacteria</taxon>
        <taxon>Pseudomonadati</taxon>
        <taxon>Pseudomonadota</taxon>
        <taxon>Alphaproteobacteria</taxon>
        <taxon>Acetobacterales</taxon>
        <taxon>Acetobacteraceae</taxon>
        <taxon>Tanticharoenia</taxon>
    </lineage>
</organism>
<dbReference type="Gene3D" id="3.30.420.40">
    <property type="match status" value="2"/>
</dbReference>
<dbReference type="Pfam" id="PF01869">
    <property type="entry name" value="BcrAD_BadFG"/>
    <property type="match status" value="1"/>
</dbReference>
<evidence type="ECO:0000313" key="3">
    <source>
        <dbReference type="Proteomes" id="UP000032679"/>
    </source>
</evidence>
<dbReference type="Proteomes" id="UP000032679">
    <property type="component" value="Unassembled WGS sequence"/>
</dbReference>
<dbReference type="GO" id="GO:0016301">
    <property type="term" value="F:kinase activity"/>
    <property type="evidence" value="ECO:0007669"/>
    <property type="project" value="UniProtKB-KW"/>
</dbReference>
<evidence type="ECO:0000313" key="2">
    <source>
        <dbReference type="EMBL" id="GAN55783.1"/>
    </source>
</evidence>
<gene>
    <name evidence="2" type="ORF">Tasa_058_057</name>
</gene>
<dbReference type="PANTHER" id="PTHR43190:SF3">
    <property type="entry name" value="N-ACETYL-D-GLUCOSAMINE KINASE"/>
    <property type="match status" value="1"/>
</dbReference>
<dbReference type="EMBL" id="BALE01000058">
    <property type="protein sequence ID" value="GAN55783.1"/>
    <property type="molecule type" value="Genomic_DNA"/>
</dbReference>
<proteinExistence type="predicted"/>
<protein>
    <submittedName>
        <fullName evidence="2">N-acetylglucosamine kinase</fullName>
    </submittedName>
</protein>
<keyword evidence="2" id="KW-0808">Transferase</keyword>
<dbReference type="InterPro" id="IPR052519">
    <property type="entry name" value="Euk-type_GlcNAc_Kinase"/>
</dbReference>
<dbReference type="PANTHER" id="PTHR43190">
    <property type="entry name" value="N-ACETYL-D-GLUCOSAMINE KINASE"/>
    <property type="match status" value="1"/>
</dbReference>
<evidence type="ECO:0000259" key="1">
    <source>
        <dbReference type="Pfam" id="PF01869"/>
    </source>
</evidence>
<dbReference type="RefSeq" id="WP_048851222.1">
    <property type="nucleotide sequence ID" value="NZ_BALE01000058.1"/>
</dbReference>
<dbReference type="InterPro" id="IPR002731">
    <property type="entry name" value="ATPase_BadF"/>
</dbReference>
<feature type="domain" description="ATPase BadF/BadG/BcrA/BcrD type" evidence="1">
    <location>
        <begin position="19"/>
        <end position="276"/>
    </location>
</feature>
<comment type="caution">
    <text evidence="2">The sequence shown here is derived from an EMBL/GenBank/DDBJ whole genome shotgun (WGS) entry which is preliminary data.</text>
</comment>
<dbReference type="OrthoDB" id="63487at2"/>
<dbReference type="InterPro" id="IPR043129">
    <property type="entry name" value="ATPase_NBD"/>
</dbReference>
<keyword evidence="3" id="KW-1185">Reference proteome</keyword>
<accession>A0A0D6MR81</accession>
<dbReference type="SUPFAM" id="SSF53067">
    <property type="entry name" value="Actin-like ATPase domain"/>
    <property type="match status" value="2"/>
</dbReference>
<keyword evidence="2" id="KW-0418">Kinase</keyword>
<sequence>MTSQGPWSAQERDGCVLALDGGGTKTLVAVVARDGQVRGLRREAGVNPFDGPEWRPGLIRCLGDLPDGIVACGFGLAGYGEDRVMSAALRDVVHTAVPCPLIVFGNDVEFACAGAFAGAPGTLLLAGTGSMAWRNTPDGHTHRVGGFGALFGDEGSAYWIGQKALSWLSQALDGRRPLPDDERSALLSLLGITEDAADPSAELLAWYAALTSPRAQVAALAAGIDQLAVQSVPVACLLLDEAAAALGAHLVALHGKHEAIRWSHGGSVFRSRHVLARLAARFGPPRPPALPPIGGSALIAARAAGWVADDAWVARLATSLAESGIT</sequence>
<reference evidence="2 3" key="1">
    <citation type="submission" date="2012-10" db="EMBL/GenBank/DDBJ databases">
        <title>Genome sequencing of Tanticharoenia sakaeratensis NBRC 103193.</title>
        <authorList>
            <person name="Azuma Y."/>
            <person name="Hadano H."/>
            <person name="Hirakawa H."/>
            <person name="Matsushita K."/>
        </authorList>
    </citation>
    <scope>NUCLEOTIDE SEQUENCE [LARGE SCALE GENOMIC DNA]</scope>
    <source>
        <strain evidence="2 3">NBRC 103193</strain>
    </source>
</reference>
<name>A0A0D6MR81_9PROT</name>
<dbReference type="AlphaFoldDB" id="A0A0D6MR81"/>